<comment type="caution">
    <text evidence="2">The sequence shown here is derived from an EMBL/GenBank/DDBJ whole genome shotgun (WGS) entry which is preliminary data.</text>
</comment>
<dbReference type="Proteomes" id="UP000070475">
    <property type="component" value="Unassembled WGS sequence"/>
</dbReference>
<sequence>MADYRIYQKQVKLFDGKELYLFFYIVWEIIQCKKYGYLGSLTGYKRCRRMGLHPGTEADRGALILPKILFIQQLRTQEPLYRSMEPGIKGKGTNKGISVRCPAE</sequence>
<keyword evidence="3" id="KW-1185">Reference proteome</keyword>
<dbReference type="EMBL" id="LIRB01000105">
    <property type="protein sequence ID" value="KWX80073.1"/>
    <property type="molecule type" value="Genomic_DNA"/>
</dbReference>
<evidence type="ECO:0000313" key="3">
    <source>
        <dbReference type="Proteomes" id="UP000070475"/>
    </source>
</evidence>
<evidence type="ECO:0000256" key="1">
    <source>
        <dbReference type="SAM" id="MobiDB-lite"/>
    </source>
</evidence>
<dbReference type="PATRIC" id="fig|483937.3.peg.4834"/>
<gene>
    <name evidence="2" type="ORF">AMQ84_04900</name>
</gene>
<dbReference type="AlphaFoldDB" id="A0A132U9P5"/>
<feature type="region of interest" description="Disordered" evidence="1">
    <location>
        <begin position="85"/>
        <end position="104"/>
    </location>
</feature>
<organism evidence="2 3">
    <name type="scientific">Paenibacillus riograndensis</name>
    <dbReference type="NCBI Taxonomy" id="483937"/>
    <lineage>
        <taxon>Bacteria</taxon>
        <taxon>Bacillati</taxon>
        <taxon>Bacillota</taxon>
        <taxon>Bacilli</taxon>
        <taxon>Bacillales</taxon>
        <taxon>Paenibacillaceae</taxon>
        <taxon>Paenibacillus</taxon>
        <taxon>Paenibacillus sonchi group</taxon>
    </lineage>
</organism>
<name>A0A132U9P5_9BACL</name>
<reference evidence="2 3" key="1">
    <citation type="submission" date="2015-08" db="EMBL/GenBank/DDBJ databases">
        <title>Genomes of Paenibacillus riograndensis.</title>
        <authorList>
            <person name="Sant'Anna F.H."/>
            <person name="Souza R."/>
            <person name="Ambrosini A."/>
            <person name="Bach E."/>
            <person name="Fernandes G."/>
            <person name="Balsanelli E."/>
            <person name="Baura V.A."/>
            <person name="Pedrosa F.O."/>
            <person name="Souza E.M."/>
            <person name="Passaglia L."/>
        </authorList>
    </citation>
    <scope>NUCLEOTIDE SEQUENCE [LARGE SCALE GENOMIC DNA]</scope>
    <source>
        <strain evidence="2 3">CAS34</strain>
    </source>
</reference>
<evidence type="ECO:0000313" key="2">
    <source>
        <dbReference type="EMBL" id="KWX80073.1"/>
    </source>
</evidence>
<protein>
    <submittedName>
        <fullName evidence="2">Uncharacterized protein</fullName>
    </submittedName>
</protein>
<accession>A0A132U9P5</accession>
<proteinExistence type="predicted"/>